<dbReference type="Proteomes" id="UP000433050">
    <property type="component" value="Unassembled WGS sequence"/>
</dbReference>
<dbReference type="EMBL" id="CACSAS010000001">
    <property type="protein sequence ID" value="CAA0110460.1"/>
    <property type="molecule type" value="Genomic_DNA"/>
</dbReference>
<sequence length="611" mass="67287">MHPDMDPKALQAFSRGYVRIQREASRKLNVRAADGLFSNDLEGLRVQLQELPGMDPEAVENVMAQLTRPVDKGAVTRAKHRALLDESLRVQMPDGTVTTLAELLLEEDIGKLMASYNRTMSGQVALAQVRVEKVIDGQRHVLIDGLAGPGALENKLQKMAAVADEIDQPQAALMKDQRHIEALHKGTAGVPLYDESTAFAQALRLLREYGLARVGGQLGFAQIPEIGAIFTAGFKAAMAGMPSYRAFVRDARTGRLKDGFAAEIESVFGRGAERIRTAGDWRLSTEGEWGTAFEMSPRMRKIETALGVAKRVTMEISGLNALNTLLHRWSTSAVLHWFSRVASGEATTSVQRLRNMGLTDAMAERVFAQMRKYRTLKGNSTFKLERLSLDQWDDLEALAHFEHAVHVRGSRMVQSNSPGLFAPWMSHPVAKTVLQFRTFVIGAHSKQMLHNIHMWDRESLTNFLGSMVAGQLGHVAQTVANAPMLSEKQLEERLSLQGIAMGGFQRVGMVALLPLMVDTVARAFGQPGVFNSRSTDQTSDVWFGNPTTGLLDDIPKAMHAITAPFSDGRPMSRGEVRAILRPLIWQNTLPMTTLFGLMSQGRPDTARSTAP</sequence>
<organism evidence="1 2">
    <name type="scientific">Starkeya nomas</name>
    <dbReference type="NCBI Taxonomy" id="2666134"/>
    <lineage>
        <taxon>Bacteria</taxon>
        <taxon>Pseudomonadati</taxon>
        <taxon>Pseudomonadota</taxon>
        <taxon>Alphaproteobacteria</taxon>
        <taxon>Hyphomicrobiales</taxon>
        <taxon>Xanthobacteraceae</taxon>
        <taxon>Starkeya</taxon>
    </lineage>
</organism>
<dbReference type="AlphaFoldDB" id="A0A5S9Q0W2"/>
<name>A0A5S9Q0W2_9HYPH</name>
<protein>
    <recommendedName>
        <fullName evidence="3">Large polyvalent protein associated domain-containing protein</fullName>
    </recommendedName>
</protein>
<proteinExistence type="predicted"/>
<gene>
    <name evidence="1" type="ORF">STARVERO_03836</name>
</gene>
<evidence type="ECO:0000313" key="1">
    <source>
        <dbReference type="EMBL" id="CAA0110460.1"/>
    </source>
</evidence>
<keyword evidence="2" id="KW-1185">Reference proteome</keyword>
<accession>A0A5S9Q0W2</accession>
<reference evidence="1 2" key="1">
    <citation type="submission" date="2019-12" db="EMBL/GenBank/DDBJ databases">
        <authorList>
            <person name="Reyes-Prieto M."/>
        </authorList>
    </citation>
    <scope>NUCLEOTIDE SEQUENCE [LARGE SCALE GENOMIC DNA]</scope>
    <source>
        <strain evidence="1">HF14-78462</strain>
    </source>
</reference>
<evidence type="ECO:0000313" key="2">
    <source>
        <dbReference type="Proteomes" id="UP000433050"/>
    </source>
</evidence>
<evidence type="ECO:0008006" key="3">
    <source>
        <dbReference type="Google" id="ProtNLM"/>
    </source>
</evidence>